<gene>
    <name evidence="1" type="ORF">SAMN02927921_01164</name>
</gene>
<protein>
    <submittedName>
        <fullName evidence="1">Uncharacterized protein</fullName>
    </submittedName>
</protein>
<accession>A0A1K1NDF1</accession>
<dbReference type="Proteomes" id="UP000182248">
    <property type="component" value="Unassembled WGS sequence"/>
</dbReference>
<reference evidence="1 2" key="1">
    <citation type="submission" date="2016-11" db="EMBL/GenBank/DDBJ databases">
        <authorList>
            <person name="Jaros S."/>
            <person name="Januszkiewicz K."/>
            <person name="Wedrychowicz H."/>
        </authorList>
    </citation>
    <scope>NUCLEOTIDE SEQUENCE [LARGE SCALE GENOMIC DNA]</scope>
    <source>
        <strain evidence="1 2">CGMCC 1.12145</strain>
    </source>
</reference>
<dbReference type="EMBL" id="FPJE01000005">
    <property type="protein sequence ID" value="SFW33367.1"/>
    <property type="molecule type" value="Genomic_DNA"/>
</dbReference>
<keyword evidence="2" id="KW-1185">Reference proteome</keyword>
<organism evidence="1 2">
    <name type="scientific">Sinomicrobium oceani</name>
    <dbReference type="NCBI Taxonomy" id="1150368"/>
    <lineage>
        <taxon>Bacteria</taxon>
        <taxon>Pseudomonadati</taxon>
        <taxon>Bacteroidota</taxon>
        <taxon>Flavobacteriia</taxon>
        <taxon>Flavobacteriales</taxon>
        <taxon>Flavobacteriaceae</taxon>
        <taxon>Sinomicrobium</taxon>
    </lineage>
</organism>
<evidence type="ECO:0000313" key="1">
    <source>
        <dbReference type="EMBL" id="SFW33367.1"/>
    </source>
</evidence>
<sequence length="45" mass="5100">MVILSFRENCHRDDDVRQYGQYLNGNAFPRADDANVEKPDATSIG</sequence>
<dbReference type="STRING" id="1150368.SAMN02927921_01164"/>
<dbReference type="AlphaFoldDB" id="A0A1K1NDF1"/>
<evidence type="ECO:0000313" key="2">
    <source>
        <dbReference type="Proteomes" id="UP000182248"/>
    </source>
</evidence>
<proteinExistence type="predicted"/>
<name>A0A1K1NDF1_9FLAO</name>